<evidence type="ECO:0000256" key="1">
    <source>
        <dbReference type="SAM" id="Phobius"/>
    </source>
</evidence>
<evidence type="ECO:0000313" key="2">
    <source>
        <dbReference type="EMBL" id="MCQ1058401.1"/>
    </source>
</evidence>
<dbReference type="EMBL" id="JANEYT010000018">
    <property type="protein sequence ID" value="MCQ1058401.1"/>
    <property type="molecule type" value="Genomic_DNA"/>
</dbReference>
<proteinExistence type="predicted"/>
<dbReference type="Proteomes" id="UP001524460">
    <property type="component" value="Unassembled WGS sequence"/>
</dbReference>
<dbReference type="InterPro" id="IPR009838">
    <property type="entry name" value="T4SS_TraL"/>
</dbReference>
<keyword evidence="1" id="KW-0812">Transmembrane</keyword>
<keyword evidence="3" id="KW-1185">Reference proteome</keyword>
<feature type="transmembrane region" description="Helical" evidence="1">
    <location>
        <begin position="46"/>
        <end position="63"/>
    </location>
</feature>
<gene>
    <name evidence="2" type="ORF">NHN17_10055</name>
</gene>
<protein>
    <submittedName>
        <fullName evidence="2">Type IV conjugative transfer system protein TraL</fullName>
    </submittedName>
</protein>
<reference evidence="2 3" key="1">
    <citation type="submission" date="2022-07" db="EMBL/GenBank/DDBJ databases">
        <title>Photobacterium pectinilyticum sp. nov., a marine bacterium isolated from surface seawater of Qingdao offshore.</title>
        <authorList>
            <person name="Wang X."/>
        </authorList>
    </citation>
    <scope>NUCLEOTIDE SEQUENCE [LARGE SCALE GENOMIC DNA]</scope>
    <source>
        <strain evidence="2 3">ZSDE20</strain>
    </source>
</reference>
<feature type="transmembrane region" description="Helical" evidence="1">
    <location>
        <begin position="20"/>
        <end position="40"/>
    </location>
</feature>
<dbReference type="Pfam" id="PF07178">
    <property type="entry name" value="TraL"/>
    <property type="match status" value="1"/>
</dbReference>
<evidence type="ECO:0000313" key="3">
    <source>
        <dbReference type="Proteomes" id="UP001524460"/>
    </source>
</evidence>
<dbReference type="RefSeq" id="WP_255042283.1">
    <property type="nucleotide sequence ID" value="NZ_JANEYT010000018.1"/>
</dbReference>
<organism evidence="2 3">
    <name type="scientific">Photobacterium pectinilyticum</name>
    <dbReference type="NCBI Taxonomy" id="2906793"/>
    <lineage>
        <taxon>Bacteria</taxon>
        <taxon>Pseudomonadati</taxon>
        <taxon>Pseudomonadota</taxon>
        <taxon>Gammaproteobacteria</taxon>
        <taxon>Vibrionales</taxon>
        <taxon>Vibrionaceae</taxon>
        <taxon>Photobacterium</taxon>
    </lineage>
</organism>
<accession>A0ABT1N0X8</accession>
<comment type="caution">
    <text evidence="2">The sequence shown here is derived from an EMBL/GenBank/DDBJ whole genome shotgun (WGS) entry which is preliminary data.</text>
</comment>
<name>A0ABT1N0X8_9GAMM</name>
<sequence>MQVERNQSVVPIRVNEPKMVGPFAVTEVAPVVVLTAIGVMLDMTNYGLIVGIGIAFLQVKITARFPPGFLFHYLWFKGLWPLPESKTVLDPMKRKFYQ</sequence>
<keyword evidence="1" id="KW-0472">Membrane</keyword>
<keyword evidence="1" id="KW-1133">Transmembrane helix</keyword>